<dbReference type="RefSeq" id="WP_074652252.1">
    <property type="nucleotide sequence ID" value="NZ_FNSD01000001.1"/>
</dbReference>
<evidence type="ECO:0008006" key="3">
    <source>
        <dbReference type="Google" id="ProtNLM"/>
    </source>
</evidence>
<protein>
    <recommendedName>
        <fullName evidence="3">KTSC domain-containing protein</fullName>
    </recommendedName>
</protein>
<evidence type="ECO:0000313" key="1">
    <source>
        <dbReference type="EMBL" id="SEB44690.1"/>
    </source>
</evidence>
<accession>A0A1H4JEF0</accession>
<dbReference type="EMBL" id="FNSD01000001">
    <property type="protein sequence ID" value="SEB44690.1"/>
    <property type="molecule type" value="Genomic_DNA"/>
</dbReference>
<organism evidence="1 2">
    <name type="scientific">Terriglobus roseus</name>
    <dbReference type="NCBI Taxonomy" id="392734"/>
    <lineage>
        <taxon>Bacteria</taxon>
        <taxon>Pseudomonadati</taxon>
        <taxon>Acidobacteriota</taxon>
        <taxon>Terriglobia</taxon>
        <taxon>Terriglobales</taxon>
        <taxon>Acidobacteriaceae</taxon>
        <taxon>Terriglobus</taxon>
    </lineage>
</organism>
<proteinExistence type="predicted"/>
<name>A0A1H4JEF0_9BACT</name>
<gene>
    <name evidence="1" type="ORF">SAMN05443244_0566</name>
</gene>
<evidence type="ECO:0000313" key="2">
    <source>
        <dbReference type="Proteomes" id="UP000182409"/>
    </source>
</evidence>
<dbReference type="AlphaFoldDB" id="A0A1H4JEF0"/>
<dbReference type="Proteomes" id="UP000182409">
    <property type="component" value="Unassembled WGS sequence"/>
</dbReference>
<sequence length="67" mass="7456">MVQAVSRVKIASVNHTENAIVVVFDDGKEFIYPAAILYSAIPTDDAVARRVKETLSRRTNTSTEYVQ</sequence>
<reference evidence="1 2" key="1">
    <citation type="submission" date="2016-10" db="EMBL/GenBank/DDBJ databases">
        <authorList>
            <person name="de Groot N.N."/>
        </authorList>
    </citation>
    <scope>NUCLEOTIDE SEQUENCE [LARGE SCALE GENOMIC DNA]</scope>
    <source>
        <strain evidence="1 2">AB35.6</strain>
    </source>
</reference>